<dbReference type="PANTHER" id="PTHR30055:SF220">
    <property type="entry name" value="TETR-FAMILY REGULATORY PROTEIN"/>
    <property type="match status" value="1"/>
</dbReference>
<dbReference type="SUPFAM" id="SSF46689">
    <property type="entry name" value="Homeodomain-like"/>
    <property type="match status" value="1"/>
</dbReference>
<dbReference type="EMBL" id="SACT01000007">
    <property type="protein sequence ID" value="RVT49704.1"/>
    <property type="molecule type" value="Genomic_DNA"/>
</dbReference>
<keyword evidence="7" id="KW-1185">Reference proteome</keyword>
<dbReference type="Pfam" id="PF00440">
    <property type="entry name" value="TetR_N"/>
    <property type="match status" value="1"/>
</dbReference>
<protein>
    <submittedName>
        <fullName evidence="6">TetR/AcrR family transcriptional regulator</fullName>
    </submittedName>
</protein>
<dbReference type="InterPro" id="IPR025996">
    <property type="entry name" value="MT1864/Rv1816-like_C"/>
</dbReference>
<dbReference type="Pfam" id="PF13305">
    <property type="entry name" value="TetR_C_33"/>
    <property type="match status" value="1"/>
</dbReference>
<feature type="DNA-binding region" description="H-T-H motif" evidence="4">
    <location>
        <begin position="46"/>
        <end position="65"/>
    </location>
</feature>
<keyword evidence="1" id="KW-0805">Transcription regulation</keyword>
<evidence type="ECO:0000313" key="6">
    <source>
        <dbReference type="EMBL" id="RVT49704.1"/>
    </source>
</evidence>
<sequence>MTTRRSPRPAVPVAPAGDSYHHGALREALLTAGEALLAERGAAGFTLRECARRAGVSHAAPAHHFGDARGLLTALAARGFDRMADLMARYRDAAPATPEARLVAVGRAYIDFALDHRAHFLLMFGADRLDRDDAELQRCGGRSAAALQEAMADVMAARALPPASLPQRLLLAWSAVHGFAMLVIEGQCQDFFGIGGDQPRQARTAADAVLALLQGALAGPG</sequence>
<name>A0A3S2TPA9_9BURK</name>
<dbReference type="InterPro" id="IPR001647">
    <property type="entry name" value="HTH_TetR"/>
</dbReference>
<dbReference type="InterPro" id="IPR050109">
    <property type="entry name" value="HTH-type_TetR-like_transc_reg"/>
</dbReference>
<dbReference type="AlphaFoldDB" id="A0A3S2TPA9"/>
<dbReference type="PROSITE" id="PS50977">
    <property type="entry name" value="HTH_TETR_2"/>
    <property type="match status" value="1"/>
</dbReference>
<proteinExistence type="predicted"/>
<gene>
    <name evidence="6" type="ORF">ENE75_18855</name>
</gene>
<evidence type="ECO:0000256" key="2">
    <source>
        <dbReference type="ARBA" id="ARBA00023125"/>
    </source>
</evidence>
<dbReference type="OrthoDB" id="5293556at2"/>
<evidence type="ECO:0000256" key="4">
    <source>
        <dbReference type="PROSITE-ProRule" id="PRU00335"/>
    </source>
</evidence>
<dbReference type="GO" id="GO:0003700">
    <property type="term" value="F:DNA-binding transcription factor activity"/>
    <property type="evidence" value="ECO:0007669"/>
    <property type="project" value="TreeGrafter"/>
</dbReference>
<evidence type="ECO:0000259" key="5">
    <source>
        <dbReference type="PROSITE" id="PS50977"/>
    </source>
</evidence>
<dbReference type="PANTHER" id="PTHR30055">
    <property type="entry name" value="HTH-TYPE TRANSCRIPTIONAL REGULATOR RUTR"/>
    <property type="match status" value="1"/>
</dbReference>
<comment type="caution">
    <text evidence="6">The sequence shown here is derived from an EMBL/GenBank/DDBJ whole genome shotgun (WGS) entry which is preliminary data.</text>
</comment>
<dbReference type="Gene3D" id="1.10.357.10">
    <property type="entry name" value="Tetracycline Repressor, domain 2"/>
    <property type="match status" value="1"/>
</dbReference>
<evidence type="ECO:0000313" key="7">
    <source>
        <dbReference type="Proteomes" id="UP000288178"/>
    </source>
</evidence>
<dbReference type="SUPFAM" id="SSF48498">
    <property type="entry name" value="Tetracyclin repressor-like, C-terminal domain"/>
    <property type="match status" value="1"/>
</dbReference>
<evidence type="ECO:0000256" key="3">
    <source>
        <dbReference type="ARBA" id="ARBA00023163"/>
    </source>
</evidence>
<keyword evidence="2 4" id="KW-0238">DNA-binding</keyword>
<organism evidence="6 7">
    <name type="scientific">Rubrivivax albus</name>
    <dbReference type="NCBI Taxonomy" id="2499835"/>
    <lineage>
        <taxon>Bacteria</taxon>
        <taxon>Pseudomonadati</taxon>
        <taxon>Pseudomonadota</taxon>
        <taxon>Betaproteobacteria</taxon>
        <taxon>Burkholderiales</taxon>
        <taxon>Sphaerotilaceae</taxon>
        <taxon>Rubrivivax</taxon>
    </lineage>
</organism>
<dbReference type="Proteomes" id="UP000288178">
    <property type="component" value="Unassembled WGS sequence"/>
</dbReference>
<dbReference type="InterPro" id="IPR036271">
    <property type="entry name" value="Tet_transcr_reg_TetR-rel_C_sf"/>
</dbReference>
<dbReference type="RefSeq" id="WP_128199876.1">
    <property type="nucleotide sequence ID" value="NZ_SACT01000007.1"/>
</dbReference>
<feature type="domain" description="HTH tetR-type" evidence="5">
    <location>
        <begin position="23"/>
        <end position="83"/>
    </location>
</feature>
<keyword evidence="3" id="KW-0804">Transcription</keyword>
<dbReference type="InterPro" id="IPR009057">
    <property type="entry name" value="Homeodomain-like_sf"/>
</dbReference>
<reference evidence="6 7" key="1">
    <citation type="submission" date="2019-01" db="EMBL/GenBank/DDBJ databases">
        <authorList>
            <person name="Chen W.-M."/>
        </authorList>
    </citation>
    <scope>NUCLEOTIDE SEQUENCE [LARGE SCALE GENOMIC DNA]</scope>
    <source>
        <strain evidence="6 7">ICH-3</strain>
    </source>
</reference>
<dbReference type="GO" id="GO:0000976">
    <property type="term" value="F:transcription cis-regulatory region binding"/>
    <property type="evidence" value="ECO:0007669"/>
    <property type="project" value="TreeGrafter"/>
</dbReference>
<evidence type="ECO:0000256" key="1">
    <source>
        <dbReference type="ARBA" id="ARBA00023015"/>
    </source>
</evidence>
<accession>A0A3S2TPA9</accession>